<dbReference type="AlphaFoldDB" id="A0A8C5P245"/>
<accession>A0A8C5P245</accession>
<reference evidence="1" key="1">
    <citation type="submission" date="2025-08" db="UniProtKB">
        <authorList>
            <consortium name="Ensembl"/>
        </authorList>
    </citation>
    <scope>IDENTIFICATION</scope>
</reference>
<proteinExistence type="predicted"/>
<protein>
    <submittedName>
        <fullName evidence="1">Uncharacterized protein</fullName>
    </submittedName>
</protein>
<organism evidence="1 2">
    <name type="scientific">Jaculus jaculus</name>
    <name type="common">Lesser Egyptian jerboa</name>
    <dbReference type="NCBI Taxonomy" id="51337"/>
    <lineage>
        <taxon>Eukaryota</taxon>
        <taxon>Metazoa</taxon>
        <taxon>Chordata</taxon>
        <taxon>Craniata</taxon>
        <taxon>Vertebrata</taxon>
        <taxon>Euteleostomi</taxon>
        <taxon>Mammalia</taxon>
        <taxon>Eutheria</taxon>
        <taxon>Euarchontoglires</taxon>
        <taxon>Glires</taxon>
        <taxon>Rodentia</taxon>
        <taxon>Myomorpha</taxon>
        <taxon>Dipodoidea</taxon>
        <taxon>Dipodidae</taxon>
        <taxon>Dipodinae</taxon>
        <taxon>Jaculus</taxon>
    </lineage>
</organism>
<name>A0A8C5P245_JACJA</name>
<dbReference type="Proteomes" id="UP000694385">
    <property type="component" value="Unassembled WGS sequence"/>
</dbReference>
<dbReference type="Ensembl" id="ENSJJAT00000023905.1">
    <property type="protein sequence ID" value="ENSJJAP00000017386.1"/>
    <property type="gene ID" value="ENSJJAG00000018946.1"/>
</dbReference>
<evidence type="ECO:0000313" key="1">
    <source>
        <dbReference type="Ensembl" id="ENSJJAP00000017386.1"/>
    </source>
</evidence>
<keyword evidence="2" id="KW-1185">Reference proteome</keyword>
<reference evidence="1" key="2">
    <citation type="submission" date="2025-09" db="UniProtKB">
        <authorList>
            <consortium name="Ensembl"/>
        </authorList>
    </citation>
    <scope>IDENTIFICATION</scope>
</reference>
<dbReference type="GeneTree" id="ENSGT00900000143480"/>
<evidence type="ECO:0000313" key="2">
    <source>
        <dbReference type="Proteomes" id="UP000694385"/>
    </source>
</evidence>
<sequence length="30" mass="3582">SSQSCIRTWKINYTLSVSMIILFQMSTKEW</sequence>